<dbReference type="KEGG" id="scn:Solca_3118"/>
<keyword evidence="2" id="KW-0812">Transmembrane</keyword>
<evidence type="ECO:0000313" key="4">
    <source>
        <dbReference type="Proteomes" id="UP000007590"/>
    </source>
</evidence>
<dbReference type="EMBL" id="CP003349">
    <property type="protein sequence ID" value="AFD08131.1"/>
    <property type="molecule type" value="Genomic_DNA"/>
</dbReference>
<feature type="compositionally biased region" description="Basic and acidic residues" evidence="1">
    <location>
        <begin position="84"/>
        <end position="103"/>
    </location>
</feature>
<evidence type="ECO:0000256" key="1">
    <source>
        <dbReference type="SAM" id="MobiDB-lite"/>
    </source>
</evidence>
<evidence type="ECO:0000256" key="2">
    <source>
        <dbReference type="SAM" id="Phobius"/>
    </source>
</evidence>
<keyword evidence="2" id="KW-1133">Transmembrane helix</keyword>
<reference evidence="3" key="1">
    <citation type="submission" date="2012-02" db="EMBL/GenBank/DDBJ databases">
        <title>The complete genome of Solitalea canadensis DSM 3403.</title>
        <authorList>
            <consortium name="US DOE Joint Genome Institute (JGI-PGF)"/>
            <person name="Lucas S."/>
            <person name="Copeland A."/>
            <person name="Lapidus A."/>
            <person name="Glavina del Rio T."/>
            <person name="Dalin E."/>
            <person name="Tice H."/>
            <person name="Bruce D."/>
            <person name="Goodwin L."/>
            <person name="Pitluck S."/>
            <person name="Peters L."/>
            <person name="Ovchinnikova G."/>
            <person name="Lu M."/>
            <person name="Kyrpides N."/>
            <person name="Mavromatis K."/>
            <person name="Ivanova N."/>
            <person name="Brettin T."/>
            <person name="Detter J.C."/>
            <person name="Han C."/>
            <person name="Larimer F."/>
            <person name="Land M."/>
            <person name="Hauser L."/>
            <person name="Markowitz V."/>
            <person name="Cheng J.-F."/>
            <person name="Hugenholtz P."/>
            <person name="Woyke T."/>
            <person name="Wu D."/>
            <person name="Spring S."/>
            <person name="Schroeder M."/>
            <person name="Kopitz M."/>
            <person name="Brambilla E."/>
            <person name="Klenk H.-P."/>
            <person name="Eisen J.A."/>
        </authorList>
    </citation>
    <scope>NUCLEOTIDE SEQUENCE</scope>
    <source>
        <strain evidence="3">DSM 3403</strain>
    </source>
</reference>
<organism evidence="3 4">
    <name type="scientific">Solitalea canadensis (strain ATCC 29591 / DSM 3403 / JCM 21819 / LMG 8368 / NBRC 15130 / NCIMB 12057 / USAM 9D)</name>
    <name type="common">Flexibacter canadensis</name>
    <dbReference type="NCBI Taxonomy" id="929556"/>
    <lineage>
        <taxon>Bacteria</taxon>
        <taxon>Pseudomonadati</taxon>
        <taxon>Bacteroidota</taxon>
        <taxon>Sphingobacteriia</taxon>
        <taxon>Sphingobacteriales</taxon>
        <taxon>Sphingobacteriaceae</taxon>
        <taxon>Solitalea</taxon>
    </lineage>
</organism>
<dbReference type="STRING" id="929556.Solca_3118"/>
<keyword evidence="2" id="KW-0472">Membrane</keyword>
<sequence>MMGFASLCGQNPFFILSRCTDVCLFGNKLIMFAIMIRKYLNRFLYSFIIIIAGSHVSFAATVGSSDYLNEDVFSIPDSTGRQQKKPDPKSNNGKKGDIKEVPKSRKQAKPAVVKQQPIKIKPVKIAKPKVKVNMRRF</sequence>
<evidence type="ECO:0000313" key="3">
    <source>
        <dbReference type="EMBL" id="AFD08131.1"/>
    </source>
</evidence>
<dbReference type="AlphaFoldDB" id="H8KWL3"/>
<feature type="transmembrane region" description="Helical" evidence="2">
    <location>
        <begin position="43"/>
        <end position="63"/>
    </location>
</feature>
<proteinExistence type="predicted"/>
<keyword evidence="4" id="KW-1185">Reference proteome</keyword>
<protein>
    <submittedName>
        <fullName evidence="3">Uncharacterized protein</fullName>
    </submittedName>
</protein>
<name>H8KWL3_SOLCM</name>
<accession>H8KWL3</accession>
<dbReference type="HOGENOM" id="CLU_1863845_0_0_10"/>
<feature type="region of interest" description="Disordered" evidence="1">
    <location>
        <begin position="75"/>
        <end position="115"/>
    </location>
</feature>
<gene>
    <name evidence="3" type="ordered locus">Solca_3118</name>
</gene>
<dbReference type="Proteomes" id="UP000007590">
    <property type="component" value="Chromosome"/>
</dbReference>